<gene>
    <name evidence="2" type="ORF">XAC3562_110027</name>
</gene>
<evidence type="ECO:0000313" key="3">
    <source>
        <dbReference type="Proteomes" id="UP000052230"/>
    </source>
</evidence>
<feature type="compositionally biased region" description="Basic and acidic residues" evidence="1">
    <location>
        <begin position="13"/>
        <end position="22"/>
    </location>
</feature>
<name>A0A0U5FE70_XANCI</name>
<dbReference type="AlphaFoldDB" id="A0A0U5FE70"/>
<evidence type="ECO:0000256" key="1">
    <source>
        <dbReference type="SAM" id="MobiDB-lite"/>
    </source>
</evidence>
<dbReference type="EMBL" id="CCXZ01000013">
    <property type="protein sequence ID" value="CEG14342.1"/>
    <property type="molecule type" value="Genomic_DNA"/>
</dbReference>
<evidence type="ECO:0000313" key="2">
    <source>
        <dbReference type="EMBL" id="CEG14342.1"/>
    </source>
</evidence>
<dbReference type="NCBIfam" id="NF041375">
    <property type="entry name" value="XopV"/>
    <property type="match status" value="1"/>
</dbReference>
<feature type="region of interest" description="Disordered" evidence="1">
    <location>
        <begin position="1"/>
        <end position="25"/>
    </location>
</feature>
<reference evidence="2 3" key="1">
    <citation type="submission" date="2014-09" db="EMBL/GenBank/DDBJ databases">
        <authorList>
            <person name="Regsiter A."/>
        </authorList>
    </citation>
    <scope>NUCLEOTIDE SEQUENCE [LARGE SCALE GENOMIC DNA]</scope>
</reference>
<sequence length="331" mass="36395">MKISGSASRQRHEHIDPVDPRHAPSVCDDIQIGVHSQLHGLPRMRRSASAKERSPAFVADGSHLNALFGSTQPARGKQLKDGSHRTPIQTQEIETPAGGHAHVKINPTRLFVSTAPALEMPRRLDPAKLSKDLGLSEDAIDRIRSTPTFHEQTETGAPSVAPLARRLRLDDLRDKKVEYKWNIASNGSLVIGEGHPGVVLDEPMTSKDARKKKQPYAQGHVTLVGGQPWNKTPWQENRLIPEARLSGTLYYNTGGELCIDNDSGRFSEYADRTPQHLENVAKLFQQYGLPVTPQWKAKKQIPLQRLPAGATVAPPIPAEEGEVAHSDPNGE</sequence>
<feature type="region of interest" description="Disordered" evidence="1">
    <location>
        <begin position="308"/>
        <end position="331"/>
    </location>
</feature>
<comment type="caution">
    <text evidence="2">The sequence shown here is derived from an EMBL/GenBank/DDBJ whole genome shotgun (WGS) entry which is preliminary data.</text>
</comment>
<evidence type="ECO:0008006" key="4">
    <source>
        <dbReference type="Google" id="ProtNLM"/>
    </source>
</evidence>
<organism evidence="2 3">
    <name type="scientific">Xanthomonas citri pv. citri</name>
    <dbReference type="NCBI Taxonomy" id="611301"/>
    <lineage>
        <taxon>Bacteria</taxon>
        <taxon>Pseudomonadati</taxon>
        <taxon>Pseudomonadota</taxon>
        <taxon>Gammaproteobacteria</taxon>
        <taxon>Lysobacterales</taxon>
        <taxon>Lysobacteraceae</taxon>
        <taxon>Xanthomonas</taxon>
    </lineage>
</organism>
<dbReference type="Proteomes" id="UP000052230">
    <property type="component" value="Unassembled WGS sequence"/>
</dbReference>
<proteinExistence type="predicted"/>
<accession>A0A0U5FE70</accession>
<keyword evidence="3" id="KW-1185">Reference proteome</keyword>
<protein>
    <recommendedName>
        <fullName evidence="4">Type III secretion system effector protein</fullName>
    </recommendedName>
</protein>